<dbReference type="PROSITE" id="PS50800">
    <property type="entry name" value="SAP"/>
    <property type="match status" value="1"/>
</dbReference>
<dbReference type="AlphaFoldDB" id="A0AAW1K5E6"/>
<reference evidence="15 16" key="1">
    <citation type="journal article" date="2024" name="BMC Genomics">
        <title>De novo assembly and annotation of Popillia japonica's genome with initial clues to its potential as an invasive pest.</title>
        <authorList>
            <person name="Cucini C."/>
            <person name="Boschi S."/>
            <person name="Funari R."/>
            <person name="Cardaioli E."/>
            <person name="Iannotti N."/>
            <person name="Marturano G."/>
            <person name="Paoli F."/>
            <person name="Bruttini M."/>
            <person name="Carapelli A."/>
            <person name="Frati F."/>
            <person name="Nardi F."/>
        </authorList>
    </citation>
    <scope>NUCLEOTIDE SEQUENCE [LARGE SCALE GENOMIC DNA]</scope>
    <source>
        <strain evidence="15">DMR45628</strain>
    </source>
</reference>
<dbReference type="InterPro" id="IPR013083">
    <property type="entry name" value="Znf_RING/FYVE/PHD"/>
</dbReference>
<dbReference type="GO" id="GO:0006357">
    <property type="term" value="P:regulation of transcription by RNA polymerase II"/>
    <property type="evidence" value="ECO:0007669"/>
    <property type="project" value="TreeGrafter"/>
</dbReference>
<evidence type="ECO:0000256" key="7">
    <source>
        <dbReference type="ARBA" id="ARBA00022786"/>
    </source>
</evidence>
<comment type="caution">
    <text evidence="15">The sequence shown here is derived from an EMBL/GenBank/DDBJ whole genome shotgun (WGS) entry which is preliminary data.</text>
</comment>
<sequence>MQEEMSENLDELRSMLVTFRVSELQMLLGFAGRNKSGRKNELQQRALELLRVRSHPIQQKIRDLYKAIQQSGALNSTVIPQSSPGHKELPPTSLNTNMSQTQGGIPRATATVHPYNMDTRLTTRQAAMYNQSLYTFSQFPTKPPAQMLPNSYPVHPDVHFKRLPFFDVIADLIKPSSLVPLNTHRIQEGTFYFHLTPAQATDIASSRDVRHGTKCEYVKQVQMRFCLLETTCEQEDFFPPNVVVKVNNKLCPLPNPVPTNKPGVEPKRPPRPVNITPLIKLSPTCANTIHVSWGSDYVRGYAITVALVHKRNSQDLLQRLKNKGVKHSDYTRGLIKEKLKEDADCEIATTSLRVSLMCPLGKMKMTTPSRAITCQHLQCFDAHLFLQMNERKPTWSCPVCDKPALYDNLVIDGYFQEVLNSNDLSSDTTEIQLNKDGSWSTHTVEKKTPPPVAKVEKAADDSIEIISDDVVVALGQSATSTTDKENSTEECSKKEKSVVDLTISDSDDDEPLAKRRATNPKPDSTIKFSDTASISSSSNQSRVSTTPGPSSVSSSGYPASPALITLDSPSPPRSPRVMPKVQTSLPVPPLFNVGVTNGNSAAAPMYTSNSIPYMDLDSEMNRNLNYY</sequence>
<evidence type="ECO:0000256" key="5">
    <source>
        <dbReference type="ARBA" id="ARBA00022723"/>
    </source>
</evidence>
<feature type="compositionally biased region" description="Polar residues" evidence="11">
    <location>
        <begin position="92"/>
        <end position="103"/>
    </location>
</feature>
<organism evidence="15 16">
    <name type="scientific">Popillia japonica</name>
    <name type="common">Japanese beetle</name>
    <dbReference type="NCBI Taxonomy" id="7064"/>
    <lineage>
        <taxon>Eukaryota</taxon>
        <taxon>Metazoa</taxon>
        <taxon>Ecdysozoa</taxon>
        <taxon>Arthropoda</taxon>
        <taxon>Hexapoda</taxon>
        <taxon>Insecta</taxon>
        <taxon>Pterygota</taxon>
        <taxon>Neoptera</taxon>
        <taxon>Endopterygota</taxon>
        <taxon>Coleoptera</taxon>
        <taxon>Polyphaga</taxon>
        <taxon>Scarabaeiformia</taxon>
        <taxon>Scarabaeidae</taxon>
        <taxon>Rutelinae</taxon>
        <taxon>Popillia</taxon>
    </lineage>
</organism>
<dbReference type="Pfam" id="PF02037">
    <property type="entry name" value="SAP"/>
    <property type="match status" value="1"/>
</dbReference>
<dbReference type="FunFam" id="2.60.120.780:FF:000001">
    <property type="entry name" value="E3 SUMO-protein ligase PIAS2 isoform X1"/>
    <property type="match status" value="1"/>
</dbReference>
<comment type="pathway">
    <text evidence="2">Protein modification; protein sumoylation.</text>
</comment>
<evidence type="ECO:0000259" key="12">
    <source>
        <dbReference type="PROSITE" id="PS50800"/>
    </source>
</evidence>
<dbReference type="PANTHER" id="PTHR10782">
    <property type="entry name" value="ZINC FINGER MIZ DOMAIN-CONTAINING PROTEIN"/>
    <property type="match status" value="1"/>
</dbReference>
<evidence type="ECO:0000256" key="8">
    <source>
        <dbReference type="ARBA" id="ARBA00022833"/>
    </source>
</evidence>
<feature type="domain" description="PINIT" evidence="14">
    <location>
        <begin position="146"/>
        <end position="311"/>
    </location>
</feature>
<keyword evidence="7" id="KW-0833">Ubl conjugation pathway</keyword>
<feature type="region of interest" description="Disordered" evidence="11">
    <location>
        <begin position="76"/>
        <end position="104"/>
    </location>
</feature>
<dbReference type="PANTHER" id="PTHR10782:SF94">
    <property type="entry name" value="SUPPRESSOR OF VARIEGATION 2-10, ISOFORM I"/>
    <property type="match status" value="1"/>
</dbReference>
<proteinExistence type="inferred from homology"/>
<dbReference type="Proteomes" id="UP001458880">
    <property type="component" value="Unassembled WGS sequence"/>
</dbReference>
<dbReference type="InterPro" id="IPR038654">
    <property type="entry name" value="PINIT_sf"/>
</dbReference>
<dbReference type="InterPro" id="IPR004181">
    <property type="entry name" value="Znf_MIZ"/>
</dbReference>
<gene>
    <name evidence="15" type="ORF">QE152_g24631</name>
</gene>
<dbReference type="Pfam" id="PF02891">
    <property type="entry name" value="zf-MIZ"/>
    <property type="match status" value="1"/>
</dbReference>
<protein>
    <submittedName>
        <fullName evidence="15">Zinc-finger of the MIZ type in Nse subunit</fullName>
    </submittedName>
</protein>
<keyword evidence="16" id="KW-1185">Reference proteome</keyword>
<evidence type="ECO:0000313" key="15">
    <source>
        <dbReference type="EMBL" id="KAK9712898.1"/>
    </source>
</evidence>
<dbReference type="Pfam" id="PF14324">
    <property type="entry name" value="PINIT"/>
    <property type="match status" value="1"/>
</dbReference>
<dbReference type="GO" id="GO:0008270">
    <property type="term" value="F:zinc ion binding"/>
    <property type="evidence" value="ECO:0007669"/>
    <property type="project" value="UniProtKB-KW"/>
</dbReference>
<dbReference type="PROSITE" id="PS51466">
    <property type="entry name" value="PINIT"/>
    <property type="match status" value="1"/>
</dbReference>
<dbReference type="FunFam" id="1.10.720.30:FF:000001">
    <property type="entry name" value="E3 SUMO-protein ligase PIAS2 isoform 1"/>
    <property type="match status" value="1"/>
</dbReference>
<evidence type="ECO:0000259" key="13">
    <source>
        <dbReference type="PROSITE" id="PS51044"/>
    </source>
</evidence>
<evidence type="ECO:0000256" key="11">
    <source>
        <dbReference type="SAM" id="MobiDB-lite"/>
    </source>
</evidence>
<dbReference type="Gene3D" id="2.60.120.780">
    <property type="entry name" value="PINIT domain"/>
    <property type="match status" value="1"/>
</dbReference>
<dbReference type="InterPro" id="IPR036361">
    <property type="entry name" value="SAP_dom_sf"/>
</dbReference>
<evidence type="ECO:0000313" key="16">
    <source>
        <dbReference type="Proteomes" id="UP001458880"/>
    </source>
</evidence>
<dbReference type="SMART" id="SM00513">
    <property type="entry name" value="SAP"/>
    <property type="match status" value="1"/>
</dbReference>
<comment type="similarity">
    <text evidence="3">Belongs to the PIAS family.</text>
</comment>
<keyword evidence="6 10" id="KW-0863">Zinc-finger</keyword>
<evidence type="ECO:0000256" key="9">
    <source>
        <dbReference type="ARBA" id="ARBA00023242"/>
    </source>
</evidence>
<dbReference type="GO" id="GO:0003712">
    <property type="term" value="F:transcription coregulator activity"/>
    <property type="evidence" value="ECO:0007669"/>
    <property type="project" value="TreeGrafter"/>
</dbReference>
<dbReference type="GO" id="GO:0097240">
    <property type="term" value="P:chromosome attachment to the nuclear envelope"/>
    <property type="evidence" value="ECO:0007669"/>
    <property type="project" value="UniProtKB-ARBA"/>
</dbReference>
<dbReference type="EMBL" id="JASPKY010000255">
    <property type="protein sequence ID" value="KAK9712898.1"/>
    <property type="molecule type" value="Genomic_DNA"/>
</dbReference>
<evidence type="ECO:0000256" key="1">
    <source>
        <dbReference type="ARBA" id="ARBA00004123"/>
    </source>
</evidence>
<feature type="domain" description="SP-RING-type" evidence="13">
    <location>
        <begin position="343"/>
        <end position="424"/>
    </location>
</feature>
<name>A0AAW1K5E6_POPJA</name>
<dbReference type="Gene3D" id="1.10.720.30">
    <property type="entry name" value="SAP domain"/>
    <property type="match status" value="1"/>
</dbReference>
<accession>A0AAW1K5E6</accession>
<evidence type="ECO:0000259" key="14">
    <source>
        <dbReference type="PROSITE" id="PS51466"/>
    </source>
</evidence>
<feature type="region of interest" description="Disordered" evidence="11">
    <location>
        <begin position="477"/>
        <end position="580"/>
    </location>
</feature>
<evidence type="ECO:0000256" key="2">
    <source>
        <dbReference type="ARBA" id="ARBA00004718"/>
    </source>
</evidence>
<comment type="subcellular location">
    <subcellularLocation>
        <location evidence="1">Nucleus</location>
    </subcellularLocation>
</comment>
<dbReference type="FunFam" id="3.30.40.10:FF:000247">
    <property type="entry name" value="Uncharacterized protein, isoform B"/>
    <property type="match status" value="1"/>
</dbReference>
<evidence type="ECO:0000256" key="3">
    <source>
        <dbReference type="ARBA" id="ARBA00005383"/>
    </source>
</evidence>
<dbReference type="Gene3D" id="3.30.40.10">
    <property type="entry name" value="Zinc/RING finger domain, C3HC4 (zinc finger)"/>
    <property type="match status" value="1"/>
</dbReference>
<keyword evidence="4" id="KW-0808">Transferase</keyword>
<dbReference type="InterPro" id="IPR023321">
    <property type="entry name" value="PINIT"/>
</dbReference>
<keyword evidence="9" id="KW-0539">Nucleus</keyword>
<evidence type="ECO:0000256" key="4">
    <source>
        <dbReference type="ARBA" id="ARBA00022679"/>
    </source>
</evidence>
<feature type="compositionally biased region" description="Basic and acidic residues" evidence="11">
    <location>
        <begin position="482"/>
        <end position="498"/>
    </location>
</feature>
<evidence type="ECO:0000256" key="10">
    <source>
        <dbReference type="PROSITE-ProRule" id="PRU00452"/>
    </source>
</evidence>
<keyword evidence="5" id="KW-0479">Metal-binding</keyword>
<dbReference type="GO" id="GO:0000785">
    <property type="term" value="C:chromatin"/>
    <property type="evidence" value="ECO:0007669"/>
    <property type="project" value="TreeGrafter"/>
</dbReference>
<dbReference type="GO" id="GO:0061665">
    <property type="term" value="F:SUMO ligase activity"/>
    <property type="evidence" value="ECO:0007669"/>
    <property type="project" value="TreeGrafter"/>
</dbReference>
<dbReference type="InterPro" id="IPR003034">
    <property type="entry name" value="SAP_dom"/>
</dbReference>
<dbReference type="SUPFAM" id="SSF68906">
    <property type="entry name" value="SAP domain"/>
    <property type="match status" value="1"/>
</dbReference>
<keyword evidence="8" id="KW-0862">Zinc</keyword>
<feature type="compositionally biased region" description="Low complexity" evidence="11">
    <location>
        <begin position="527"/>
        <end position="562"/>
    </location>
</feature>
<dbReference type="PROSITE" id="PS51044">
    <property type="entry name" value="ZF_SP_RING"/>
    <property type="match status" value="1"/>
</dbReference>
<evidence type="ECO:0000256" key="6">
    <source>
        <dbReference type="ARBA" id="ARBA00022771"/>
    </source>
</evidence>
<dbReference type="GO" id="GO:0005634">
    <property type="term" value="C:nucleus"/>
    <property type="evidence" value="ECO:0007669"/>
    <property type="project" value="UniProtKB-SubCell"/>
</dbReference>
<feature type="domain" description="SAP" evidence="12">
    <location>
        <begin position="16"/>
        <end position="50"/>
    </location>
</feature>
<dbReference type="GO" id="GO:0016925">
    <property type="term" value="P:protein sumoylation"/>
    <property type="evidence" value="ECO:0007669"/>
    <property type="project" value="TreeGrafter"/>
</dbReference>